<accession>A0A3D8IV42</accession>
<comment type="caution">
    <text evidence="9">The sequence shown here is derived from an EMBL/GenBank/DDBJ whole genome shotgun (WGS) entry which is preliminary data.</text>
</comment>
<feature type="signal peptide" evidence="7">
    <location>
        <begin position="1"/>
        <end position="20"/>
    </location>
</feature>
<evidence type="ECO:0000256" key="3">
    <source>
        <dbReference type="ARBA" id="ARBA00022723"/>
    </source>
</evidence>
<evidence type="ECO:0000313" key="9">
    <source>
        <dbReference type="EMBL" id="RDU68431.1"/>
    </source>
</evidence>
<feature type="chain" id="PRO_5017697318" description="carbonic anhydrase" evidence="7">
    <location>
        <begin position="21"/>
        <end position="239"/>
    </location>
</feature>
<dbReference type="SUPFAM" id="SSF51069">
    <property type="entry name" value="Carbonic anhydrase"/>
    <property type="match status" value="1"/>
</dbReference>
<keyword evidence="10" id="KW-1185">Reference proteome</keyword>
<evidence type="ECO:0000259" key="8">
    <source>
        <dbReference type="PROSITE" id="PS51144"/>
    </source>
</evidence>
<comment type="catalytic activity">
    <reaction evidence="6">
        <text>hydrogencarbonate + H(+) = CO2 + H2O</text>
        <dbReference type="Rhea" id="RHEA:10748"/>
        <dbReference type="ChEBI" id="CHEBI:15377"/>
        <dbReference type="ChEBI" id="CHEBI:15378"/>
        <dbReference type="ChEBI" id="CHEBI:16526"/>
        <dbReference type="ChEBI" id="CHEBI:17544"/>
        <dbReference type="EC" id="4.2.1.1"/>
    </reaction>
</comment>
<dbReference type="Gene3D" id="3.10.200.10">
    <property type="entry name" value="Alpha carbonic anhydrase"/>
    <property type="match status" value="1"/>
</dbReference>
<dbReference type="EMBL" id="NXLT01000001">
    <property type="protein sequence ID" value="RDU68431.1"/>
    <property type="molecule type" value="Genomic_DNA"/>
</dbReference>
<sequence>MRLFHSVVLVGLLSLGSVGAAHWGYEEDNGPSTWGQDYPECNGMEQSPINIISKDTASVANALVIEYKADSQNIINNRHSVQVNFAKNNTITYSGQEYALVQLHFHTPAENTIDGKSYPLEMHLVHSSLDGKLLVIGVLFTEGEANTELQKIIEATPEQSGVVRDFEGLNPANILPNKLSYYAFSGSLTTPPCSQNVQWVVLGQTISASKSQIDSLHAIVHTNARNTQPLNGRKIQSAQ</sequence>
<evidence type="ECO:0000256" key="6">
    <source>
        <dbReference type="ARBA" id="ARBA00048348"/>
    </source>
</evidence>
<dbReference type="InterPro" id="IPR041891">
    <property type="entry name" value="Alpha_CA_prokaryot-like"/>
</dbReference>
<keyword evidence="4" id="KW-0862">Zinc</keyword>
<dbReference type="CDD" id="cd03124">
    <property type="entry name" value="alpha_CA_prokaryotic_like"/>
    <property type="match status" value="1"/>
</dbReference>
<dbReference type="InterPro" id="IPR036398">
    <property type="entry name" value="CA_dom_sf"/>
</dbReference>
<evidence type="ECO:0000256" key="2">
    <source>
        <dbReference type="ARBA" id="ARBA00012925"/>
    </source>
</evidence>
<dbReference type="InterPro" id="IPR023561">
    <property type="entry name" value="Carbonic_anhydrase_a-class"/>
</dbReference>
<reference evidence="9 10" key="1">
    <citation type="submission" date="2018-04" db="EMBL/GenBank/DDBJ databases">
        <title>Novel Campyloabacter and Helicobacter Species and Strains.</title>
        <authorList>
            <person name="Mannion A.J."/>
            <person name="Shen Z."/>
            <person name="Fox J.G."/>
        </authorList>
    </citation>
    <scope>NUCLEOTIDE SEQUENCE [LARGE SCALE GENOMIC DNA]</scope>
    <source>
        <strain evidence="9 10">MIT 12-6600</strain>
    </source>
</reference>
<comment type="similarity">
    <text evidence="1">Belongs to the alpha-carbonic anhydrase family.</text>
</comment>
<keyword evidence="7" id="KW-0732">Signal</keyword>
<dbReference type="EC" id="4.2.1.1" evidence="2"/>
<name>A0A3D8IV42_9HELI</name>
<dbReference type="OrthoDB" id="5327615at2"/>
<dbReference type="RefSeq" id="WP_115570382.1">
    <property type="nucleotide sequence ID" value="NZ_NXLT01000001.1"/>
</dbReference>
<evidence type="ECO:0000256" key="5">
    <source>
        <dbReference type="ARBA" id="ARBA00023239"/>
    </source>
</evidence>
<dbReference type="Pfam" id="PF00194">
    <property type="entry name" value="Carb_anhydrase"/>
    <property type="match status" value="1"/>
</dbReference>
<dbReference type="PROSITE" id="PS51144">
    <property type="entry name" value="ALPHA_CA_2"/>
    <property type="match status" value="1"/>
</dbReference>
<evidence type="ECO:0000256" key="1">
    <source>
        <dbReference type="ARBA" id="ARBA00010718"/>
    </source>
</evidence>
<dbReference type="GO" id="GO:0008270">
    <property type="term" value="F:zinc ion binding"/>
    <property type="evidence" value="ECO:0007669"/>
    <property type="project" value="InterPro"/>
</dbReference>
<protein>
    <recommendedName>
        <fullName evidence="2">carbonic anhydrase</fullName>
        <ecNumber evidence="2">4.2.1.1</ecNumber>
    </recommendedName>
</protein>
<evidence type="ECO:0000256" key="4">
    <source>
        <dbReference type="ARBA" id="ARBA00022833"/>
    </source>
</evidence>
<dbReference type="InterPro" id="IPR001148">
    <property type="entry name" value="CA_dom"/>
</dbReference>
<keyword evidence="5" id="KW-0456">Lyase</keyword>
<dbReference type="PANTHER" id="PTHR18952:SF265">
    <property type="entry name" value="CARBONIC ANHYDRASE"/>
    <property type="match status" value="1"/>
</dbReference>
<gene>
    <name evidence="9" type="ORF">CQA54_01080</name>
</gene>
<dbReference type="GO" id="GO:0004089">
    <property type="term" value="F:carbonate dehydratase activity"/>
    <property type="evidence" value="ECO:0007669"/>
    <property type="project" value="UniProtKB-EC"/>
</dbReference>
<evidence type="ECO:0000313" key="10">
    <source>
        <dbReference type="Proteomes" id="UP000256514"/>
    </source>
</evidence>
<dbReference type="SMART" id="SM01057">
    <property type="entry name" value="Carb_anhydrase"/>
    <property type="match status" value="1"/>
</dbReference>
<dbReference type="AlphaFoldDB" id="A0A3D8IV42"/>
<dbReference type="Proteomes" id="UP000256514">
    <property type="component" value="Unassembled WGS sequence"/>
</dbReference>
<organism evidence="9 10">
    <name type="scientific">Helicobacter equorum</name>
    <dbReference type="NCBI Taxonomy" id="361872"/>
    <lineage>
        <taxon>Bacteria</taxon>
        <taxon>Pseudomonadati</taxon>
        <taxon>Campylobacterota</taxon>
        <taxon>Epsilonproteobacteria</taxon>
        <taxon>Campylobacterales</taxon>
        <taxon>Helicobacteraceae</taxon>
        <taxon>Helicobacter</taxon>
    </lineage>
</organism>
<dbReference type="PANTHER" id="PTHR18952">
    <property type="entry name" value="CARBONIC ANHYDRASE"/>
    <property type="match status" value="1"/>
</dbReference>
<keyword evidence="3" id="KW-0479">Metal-binding</keyword>
<evidence type="ECO:0000256" key="7">
    <source>
        <dbReference type="SAM" id="SignalP"/>
    </source>
</evidence>
<proteinExistence type="inferred from homology"/>
<feature type="domain" description="Alpha-carbonic anhydrase" evidence="8">
    <location>
        <begin position="21"/>
        <end position="239"/>
    </location>
</feature>